<name>A0A8H3INH7_9LECA</name>
<dbReference type="AlphaFoldDB" id="A0A8H3INH7"/>
<keyword evidence="1" id="KW-1133">Transmembrane helix</keyword>
<dbReference type="EMBL" id="CAJPDQ010000027">
    <property type="protein sequence ID" value="CAF9927475.1"/>
    <property type="molecule type" value="Genomic_DNA"/>
</dbReference>
<evidence type="ECO:0008006" key="4">
    <source>
        <dbReference type="Google" id="ProtNLM"/>
    </source>
</evidence>
<dbReference type="PANTHER" id="PTHR38421">
    <property type="entry name" value="TRANSMEMBRANE PROTEIN USGS"/>
    <property type="match status" value="1"/>
</dbReference>
<accession>A0A8H3INH7</accession>
<dbReference type="PANTHER" id="PTHR38421:SF1">
    <property type="entry name" value="TRANSMEMBRANE PROTEIN"/>
    <property type="match status" value="1"/>
</dbReference>
<sequence>MSSESVLDARALAGQARRAFAENDGHFDANAILRGAQLTVVGALRALQNPNLFQSKHYRQAALAVCGGIVVRLVVAAPIILVKFSLWFFGFFFDFDAVTWDDTLVNGLDIFANHVLQLPFFLMTLIRYITPTLDHVFMDSLEWVDRTYTERHKKDDPRKLREMYYPNLSLYPTHGPAIGQKRSAVDAMTSFLIRFGRKAAISIAVYAGSFIPILGSLVLPAASFYTFRGAVGTAPASIIFATGIFLPKRYLVIFLQSYFASRSLMRELLVPYFMRIRFNPQQKRQFFRDREGVLFGFGVGFYIFLKIPLLGVLFYGIAEASTAYLITKITDPPPPPNESALFAESQVKWRNKHEFLTLPLAAIDSIHATTTASGNLQKQTVNQTMPTKRFT</sequence>
<feature type="transmembrane region" description="Helical" evidence="1">
    <location>
        <begin position="293"/>
        <end position="318"/>
    </location>
</feature>
<dbReference type="OrthoDB" id="10041630at2759"/>
<feature type="transmembrane region" description="Helical" evidence="1">
    <location>
        <begin position="110"/>
        <end position="129"/>
    </location>
</feature>
<comment type="caution">
    <text evidence="2">The sequence shown here is derived from an EMBL/GenBank/DDBJ whole genome shotgun (WGS) entry which is preliminary data.</text>
</comment>
<feature type="transmembrane region" description="Helical" evidence="1">
    <location>
        <begin position="225"/>
        <end position="246"/>
    </location>
</feature>
<keyword evidence="1" id="KW-0472">Membrane</keyword>
<organism evidence="2 3">
    <name type="scientific">Gomphillus americanus</name>
    <dbReference type="NCBI Taxonomy" id="1940652"/>
    <lineage>
        <taxon>Eukaryota</taxon>
        <taxon>Fungi</taxon>
        <taxon>Dikarya</taxon>
        <taxon>Ascomycota</taxon>
        <taxon>Pezizomycotina</taxon>
        <taxon>Lecanoromycetes</taxon>
        <taxon>OSLEUM clade</taxon>
        <taxon>Ostropomycetidae</taxon>
        <taxon>Ostropales</taxon>
        <taxon>Graphidaceae</taxon>
        <taxon>Gomphilloideae</taxon>
        <taxon>Gomphillus</taxon>
    </lineage>
</organism>
<keyword evidence="3" id="KW-1185">Reference proteome</keyword>
<reference evidence="2" key="1">
    <citation type="submission" date="2021-03" db="EMBL/GenBank/DDBJ databases">
        <authorList>
            <person name="Tagirdzhanova G."/>
        </authorList>
    </citation>
    <scope>NUCLEOTIDE SEQUENCE</scope>
</reference>
<gene>
    <name evidence="2" type="ORF">GOMPHAMPRED_004405</name>
</gene>
<feature type="transmembrane region" description="Helical" evidence="1">
    <location>
        <begin position="61"/>
        <end position="90"/>
    </location>
</feature>
<proteinExistence type="predicted"/>
<evidence type="ECO:0000313" key="3">
    <source>
        <dbReference type="Proteomes" id="UP000664169"/>
    </source>
</evidence>
<dbReference type="Proteomes" id="UP000664169">
    <property type="component" value="Unassembled WGS sequence"/>
</dbReference>
<protein>
    <recommendedName>
        <fullName evidence="4">Transmembrane protein UsgS</fullName>
    </recommendedName>
</protein>
<evidence type="ECO:0000256" key="1">
    <source>
        <dbReference type="SAM" id="Phobius"/>
    </source>
</evidence>
<evidence type="ECO:0000313" key="2">
    <source>
        <dbReference type="EMBL" id="CAF9927475.1"/>
    </source>
</evidence>
<keyword evidence="1" id="KW-0812">Transmembrane</keyword>
<feature type="transmembrane region" description="Helical" evidence="1">
    <location>
        <begin position="199"/>
        <end position="219"/>
    </location>
</feature>